<organism evidence="2 3">
    <name type="scientific">Phakopsora pachyrhizi</name>
    <name type="common">Asian soybean rust disease fungus</name>
    <dbReference type="NCBI Taxonomy" id="170000"/>
    <lineage>
        <taxon>Eukaryota</taxon>
        <taxon>Fungi</taxon>
        <taxon>Dikarya</taxon>
        <taxon>Basidiomycota</taxon>
        <taxon>Pucciniomycotina</taxon>
        <taxon>Pucciniomycetes</taxon>
        <taxon>Pucciniales</taxon>
        <taxon>Phakopsoraceae</taxon>
        <taxon>Phakopsora</taxon>
    </lineage>
</organism>
<evidence type="ECO:0000313" key="2">
    <source>
        <dbReference type="EMBL" id="CAH7674598.1"/>
    </source>
</evidence>
<dbReference type="EMBL" id="CALTRL010002058">
    <property type="protein sequence ID" value="CAH7674598.1"/>
    <property type="molecule type" value="Genomic_DNA"/>
</dbReference>
<comment type="caution">
    <text evidence="2">The sequence shown here is derived from an EMBL/GenBank/DDBJ whole genome shotgun (WGS) entry which is preliminary data.</text>
</comment>
<sequence length="80" mass="9146">MLLGTNTCFMDQSFWRGYPGDGFEMLEGYILGMALICCILWKGDILGLALKHWSLWGRYPRVGFDMLEYLGGYKIGNVLE</sequence>
<dbReference type="Proteomes" id="UP001153365">
    <property type="component" value="Unassembled WGS sequence"/>
</dbReference>
<reference evidence="2" key="1">
    <citation type="submission" date="2022-06" db="EMBL/GenBank/DDBJ databases">
        <authorList>
            <consortium name="SYNGENTA / RWTH Aachen University"/>
        </authorList>
    </citation>
    <scope>NUCLEOTIDE SEQUENCE</scope>
</reference>
<keyword evidence="1" id="KW-1133">Transmembrane helix</keyword>
<name>A0AAV0AZ31_PHAPC</name>
<keyword evidence="1" id="KW-0812">Transmembrane</keyword>
<gene>
    <name evidence="2" type="ORF">PPACK8108_LOCUS9504</name>
</gene>
<proteinExistence type="predicted"/>
<evidence type="ECO:0000313" key="3">
    <source>
        <dbReference type="Proteomes" id="UP001153365"/>
    </source>
</evidence>
<protein>
    <submittedName>
        <fullName evidence="2">Uncharacterized protein</fullName>
    </submittedName>
</protein>
<evidence type="ECO:0000256" key="1">
    <source>
        <dbReference type="SAM" id="Phobius"/>
    </source>
</evidence>
<keyword evidence="3" id="KW-1185">Reference proteome</keyword>
<feature type="transmembrane region" description="Helical" evidence="1">
    <location>
        <begin position="29"/>
        <end position="50"/>
    </location>
</feature>
<dbReference type="AlphaFoldDB" id="A0AAV0AZ31"/>
<accession>A0AAV0AZ31</accession>
<keyword evidence="1" id="KW-0472">Membrane</keyword>